<keyword evidence="3 7" id="KW-1133">Transmembrane helix</keyword>
<dbReference type="InterPro" id="IPR000292">
    <property type="entry name" value="For/NO2_transpt"/>
</dbReference>
<feature type="region of interest" description="Disordered" evidence="6">
    <location>
        <begin position="570"/>
        <end position="600"/>
    </location>
</feature>
<evidence type="ECO:0000256" key="6">
    <source>
        <dbReference type="SAM" id="MobiDB-lite"/>
    </source>
</evidence>
<evidence type="ECO:0000256" key="1">
    <source>
        <dbReference type="ARBA" id="ARBA00004141"/>
    </source>
</evidence>
<feature type="region of interest" description="Disordered" evidence="6">
    <location>
        <begin position="330"/>
        <end position="361"/>
    </location>
</feature>
<dbReference type="NCBIfam" id="TIGR00790">
    <property type="entry name" value="fnt"/>
    <property type="match status" value="1"/>
</dbReference>
<feature type="compositionally biased region" description="Low complexity" evidence="6">
    <location>
        <begin position="340"/>
        <end position="354"/>
    </location>
</feature>
<feature type="transmembrane region" description="Helical" evidence="7">
    <location>
        <begin position="65"/>
        <end position="87"/>
    </location>
</feature>
<dbReference type="PROSITE" id="PS01005">
    <property type="entry name" value="FORMATE_NITRITE_TP_1"/>
    <property type="match status" value="1"/>
</dbReference>
<dbReference type="GeneID" id="90073016"/>
<comment type="caution">
    <text evidence="8">The sequence shown here is derived from an EMBL/GenBank/DDBJ whole genome shotgun (WGS) entry which is preliminary data.</text>
</comment>
<evidence type="ECO:0000256" key="2">
    <source>
        <dbReference type="ARBA" id="ARBA00022692"/>
    </source>
</evidence>
<keyword evidence="4 7" id="KW-0472">Membrane</keyword>
<feature type="transmembrane region" description="Helical" evidence="7">
    <location>
        <begin position="123"/>
        <end position="143"/>
    </location>
</feature>
<dbReference type="PANTHER" id="PTHR30520">
    <property type="entry name" value="FORMATE TRANSPORTER-RELATED"/>
    <property type="match status" value="1"/>
</dbReference>
<dbReference type="Gene3D" id="1.20.1080.10">
    <property type="entry name" value="Glycerol uptake facilitator protein"/>
    <property type="match status" value="1"/>
</dbReference>
<evidence type="ECO:0000256" key="3">
    <source>
        <dbReference type="ARBA" id="ARBA00022989"/>
    </source>
</evidence>
<protein>
    <submittedName>
        <fullName evidence="8">Uncharacterized protein</fullName>
    </submittedName>
</protein>
<dbReference type="GO" id="GO:0015707">
    <property type="term" value="P:nitrite transport"/>
    <property type="evidence" value="ECO:0007669"/>
    <property type="project" value="TreeGrafter"/>
</dbReference>
<accession>A0AAV5QJR2</accession>
<evidence type="ECO:0000313" key="9">
    <source>
        <dbReference type="Proteomes" id="UP001360560"/>
    </source>
</evidence>
<evidence type="ECO:0000313" key="8">
    <source>
        <dbReference type="EMBL" id="GMM35037.1"/>
    </source>
</evidence>
<reference evidence="8 9" key="1">
    <citation type="journal article" date="2023" name="Elife">
        <title>Identification of key yeast species and microbe-microbe interactions impacting larval growth of Drosophila in the wild.</title>
        <authorList>
            <person name="Mure A."/>
            <person name="Sugiura Y."/>
            <person name="Maeda R."/>
            <person name="Honda K."/>
            <person name="Sakurai N."/>
            <person name="Takahashi Y."/>
            <person name="Watada M."/>
            <person name="Katoh T."/>
            <person name="Gotoh A."/>
            <person name="Gotoh Y."/>
            <person name="Taniguchi I."/>
            <person name="Nakamura K."/>
            <person name="Hayashi T."/>
            <person name="Katayama T."/>
            <person name="Uemura T."/>
            <person name="Hattori Y."/>
        </authorList>
    </citation>
    <scope>NUCLEOTIDE SEQUENCE [LARGE SCALE GENOMIC DNA]</scope>
    <source>
        <strain evidence="8 9">SC-9</strain>
    </source>
</reference>
<feature type="compositionally biased region" description="Basic and acidic residues" evidence="6">
    <location>
        <begin position="295"/>
        <end position="309"/>
    </location>
</feature>
<keyword evidence="2 7" id="KW-0812">Transmembrane</keyword>
<dbReference type="RefSeq" id="XP_064852037.1">
    <property type="nucleotide sequence ID" value="XM_064995965.1"/>
</dbReference>
<feature type="compositionally biased region" description="Acidic residues" evidence="6">
    <location>
        <begin position="579"/>
        <end position="588"/>
    </location>
</feature>
<sequence>MADDTYYLTPHESALAVVATSMKKSRLRLDTLIINSIIGGMLFSSGGMLHVVAQTNPELLESNPGLVHLLQGLVYPIGLFYVVIMGAELFNSNVLFFTVGLLRGAVGILDLLINWFLSWLFNLGANLFVCYVICYLSGSFSIGPMKTASIEIVVEKAERSFAETFIKGIACNFYVSLAIYLQIMCKPLHIKFLMMLLPVVTFVSIGYSHTVADMFLCPMGLMNGAPVKVGVYVWKILIPESLGNIVGGSFFGLAIPFYQHLVVVERDIADVGLPKYDARDEQPELMMDSRVTRTQKPDDDNHANDDGKINDEMVEKLISRIATRISEENKLSSRLDRTKSGSSSSISSEQSSGGDNVVQSYNADYPKKLSSRKLRSPPGVFPVKGMGEPLQREKTIATGVSFRSHNFNNSVNDAANFSDARSMISRLTSRRIMSNEPMDIEEELYEDEGGINAREEYLGNKLIKTLTSKTKTRKSGDEEDQIDNRSTRSARFPATFSESESPPTKMKSKLSHLRGHNHITSSVKGAPRRKSEDKFVEDLVKQNISNKVLGAANDVVGDDVEMNDLIKWSNETKRKNAENAEDAEDAEQIPEPSVAHHRSR</sequence>
<organism evidence="8 9">
    <name type="scientific">Saccharomycopsis crataegensis</name>
    <dbReference type="NCBI Taxonomy" id="43959"/>
    <lineage>
        <taxon>Eukaryota</taxon>
        <taxon>Fungi</taxon>
        <taxon>Dikarya</taxon>
        <taxon>Ascomycota</taxon>
        <taxon>Saccharomycotina</taxon>
        <taxon>Saccharomycetes</taxon>
        <taxon>Saccharomycopsidaceae</taxon>
        <taxon>Saccharomycopsis</taxon>
    </lineage>
</organism>
<feature type="region of interest" description="Disordered" evidence="6">
    <location>
        <begin position="468"/>
        <end position="512"/>
    </location>
</feature>
<dbReference type="InterPro" id="IPR024002">
    <property type="entry name" value="For/NO2_transpt_CS"/>
</dbReference>
<dbReference type="PANTHER" id="PTHR30520:SF6">
    <property type="entry name" value="FORMATE_NITRATE FAMILY TRANSPORTER (EUROFUNG)"/>
    <property type="match status" value="1"/>
</dbReference>
<dbReference type="AlphaFoldDB" id="A0AAV5QJR2"/>
<feature type="transmembrane region" description="Helical" evidence="7">
    <location>
        <begin position="32"/>
        <end position="53"/>
    </location>
</feature>
<dbReference type="GO" id="GO:0015513">
    <property type="term" value="F:high-affinity secondary active nitrite transmembrane transporter activity"/>
    <property type="evidence" value="ECO:0007669"/>
    <property type="project" value="TreeGrafter"/>
</dbReference>
<feature type="region of interest" description="Disordered" evidence="6">
    <location>
        <begin position="282"/>
        <end position="309"/>
    </location>
</feature>
<feature type="compositionally biased region" description="Basic and acidic residues" evidence="6">
    <location>
        <begin position="330"/>
        <end position="339"/>
    </location>
</feature>
<gene>
    <name evidence="8" type="ORF">DASC09_023620</name>
</gene>
<comment type="subcellular location">
    <subcellularLocation>
        <location evidence="1">Membrane</location>
        <topology evidence="1">Multi-pass membrane protein</topology>
    </subcellularLocation>
</comment>
<feature type="transmembrane region" description="Helical" evidence="7">
    <location>
        <begin position="189"/>
        <end position="212"/>
    </location>
</feature>
<dbReference type="GO" id="GO:0005886">
    <property type="term" value="C:plasma membrane"/>
    <property type="evidence" value="ECO:0007669"/>
    <property type="project" value="TreeGrafter"/>
</dbReference>
<evidence type="ECO:0000256" key="7">
    <source>
        <dbReference type="SAM" id="Phobius"/>
    </source>
</evidence>
<evidence type="ECO:0000256" key="5">
    <source>
        <dbReference type="ARBA" id="ARBA00049660"/>
    </source>
</evidence>
<dbReference type="InterPro" id="IPR023271">
    <property type="entry name" value="Aquaporin-like"/>
</dbReference>
<keyword evidence="9" id="KW-1185">Reference proteome</keyword>
<name>A0AAV5QJR2_9ASCO</name>
<proteinExistence type="inferred from homology"/>
<dbReference type="Pfam" id="PF01226">
    <property type="entry name" value="Form_Nir_trans"/>
    <property type="match status" value="1"/>
</dbReference>
<feature type="transmembrane region" description="Helical" evidence="7">
    <location>
        <begin position="94"/>
        <end position="117"/>
    </location>
</feature>
<dbReference type="Proteomes" id="UP001360560">
    <property type="component" value="Unassembled WGS sequence"/>
</dbReference>
<comment type="similarity">
    <text evidence="5">Belongs to the FNT transporter (TC 1.A.16) family.</text>
</comment>
<dbReference type="EMBL" id="BTFZ01000004">
    <property type="protein sequence ID" value="GMM35037.1"/>
    <property type="molecule type" value="Genomic_DNA"/>
</dbReference>
<evidence type="ECO:0000256" key="4">
    <source>
        <dbReference type="ARBA" id="ARBA00023136"/>
    </source>
</evidence>